<feature type="region of interest" description="Disordered" evidence="1">
    <location>
        <begin position="1"/>
        <end position="68"/>
    </location>
</feature>
<comment type="caution">
    <text evidence="2">The sequence shown here is derived from an EMBL/GenBank/DDBJ whole genome shotgun (WGS) entry which is preliminary data.</text>
</comment>
<gene>
    <name evidence="2" type="ORF">EV383_2126</name>
</gene>
<evidence type="ECO:0000313" key="2">
    <source>
        <dbReference type="EMBL" id="RZT85262.1"/>
    </source>
</evidence>
<organism evidence="2 3">
    <name type="scientific">Pseudonocardia sediminis</name>
    <dbReference type="NCBI Taxonomy" id="1397368"/>
    <lineage>
        <taxon>Bacteria</taxon>
        <taxon>Bacillati</taxon>
        <taxon>Actinomycetota</taxon>
        <taxon>Actinomycetes</taxon>
        <taxon>Pseudonocardiales</taxon>
        <taxon>Pseudonocardiaceae</taxon>
        <taxon>Pseudonocardia</taxon>
    </lineage>
</organism>
<accession>A0A4Q7UTV4</accession>
<evidence type="ECO:0000256" key="1">
    <source>
        <dbReference type="SAM" id="MobiDB-lite"/>
    </source>
</evidence>
<feature type="compositionally biased region" description="Polar residues" evidence="1">
    <location>
        <begin position="1"/>
        <end position="10"/>
    </location>
</feature>
<name>A0A4Q7UTV4_PSEST</name>
<protein>
    <submittedName>
        <fullName evidence="2">Uncharacterized protein</fullName>
    </submittedName>
</protein>
<proteinExistence type="predicted"/>
<reference evidence="2 3" key="1">
    <citation type="submission" date="2019-02" db="EMBL/GenBank/DDBJ databases">
        <title>Sequencing the genomes of 1000 actinobacteria strains.</title>
        <authorList>
            <person name="Klenk H.-P."/>
        </authorList>
    </citation>
    <scope>NUCLEOTIDE SEQUENCE [LARGE SCALE GENOMIC DNA]</scope>
    <source>
        <strain evidence="2 3">DSM 45779</strain>
    </source>
</reference>
<keyword evidence="3" id="KW-1185">Reference proteome</keyword>
<sequence>MVVAQETTARPSARTGGADRGRGRTDPVIAAHGEIPDLVDEDPPPLSADEIPQLPGEPGSGLAEKDGA</sequence>
<dbReference type="AlphaFoldDB" id="A0A4Q7UTV4"/>
<evidence type="ECO:0000313" key="3">
    <source>
        <dbReference type="Proteomes" id="UP000291591"/>
    </source>
</evidence>
<dbReference type="EMBL" id="SHKL01000001">
    <property type="protein sequence ID" value="RZT85262.1"/>
    <property type="molecule type" value="Genomic_DNA"/>
</dbReference>
<dbReference type="Proteomes" id="UP000291591">
    <property type="component" value="Unassembled WGS sequence"/>
</dbReference>